<reference evidence="2 3" key="1">
    <citation type="submission" date="2019-12" db="EMBL/GenBank/DDBJ databases">
        <title>Novel species isolated from a subtropical stream in China.</title>
        <authorList>
            <person name="Lu H."/>
        </authorList>
    </citation>
    <scope>NUCLEOTIDE SEQUENCE [LARGE SCALE GENOMIC DNA]</scope>
    <source>
        <strain evidence="2 3">DS3</strain>
    </source>
</reference>
<feature type="chain" id="PRO_5026778380" description="WG repeat-containing protein" evidence="1">
    <location>
        <begin position="20"/>
        <end position="176"/>
    </location>
</feature>
<feature type="signal peptide" evidence="1">
    <location>
        <begin position="1"/>
        <end position="19"/>
    </location>
</feature>
<proteinExistence type="predicted"/>
<evidence type="ECO:0008006" key="4">
    <source>
        <dbReference type="Google" id="ProtNLM"/>
    </source>
</evidence>
<dbReference type="EMBL" id="WWCJ01000016">
    <property type="protein sequence ID" value="MYN04335.1"/>
    <property type="molecule type" value="Genomic_DNA"/>
</dbReference>
<dbReference type="Proteomes" id="UP000448575">
    <property type="component" value="Unassembled WGS sequence"/>
</dbReference>
<organism evidence="2 3">
    <name type="scientific">Pseudoduganella guangdongensis</name>
    <dbReference type="NCBI Taxonomy" id="2692179"/>
    <lineage>
        <taxon>Bacteria</taxon>
        <taxon>Pseudomonadati</taxon>
        <taxon>Pseudomonadota</taxon>
        <taxon>Betaproteobacteria</taxon>
        <taxon>Burkholderiales</taxon>
        <taxon>Oxalobacteraceae</taxon>
        <taxon>Telluria group</taxon>
        <taxon>Pseudoduganella</taxon>
    </lineage>
</organism>
<sequence length="176" mass="18975">MRAFLLACLLALIASPALAADPCPQGGDWSASCLETAGKVRQVKRQYLDRLELNKSGMALIVIEAPRELVAVNRRGVVVVPGIAHTGDFDFPDAEQGVGRFTAQGKCGYFRAGSFRIVVPPVYDACLAFRNGEAQACQDCVRRCTVPECQDSRLVGGKGFVFNAKGALLRKFTPPE</sequence>
<keyword evidence="3" id="KW-1185">Reference proteome</keyword>
<evidence type="ECO:0000313" key="3">
    <source>
        <dbReference type="Proteomes" id="UP000448575"/>
    </source>
</evidence>
<dbReference type="AlphaFoldDB" id="A0A6N9HNR5"/>
<accession>A0A6N9HNR5</accession>
<comment type="caution">
    <text evidence="2">The sequence shown here is derived from an EMBL/GenBank/DDBJ whole genome shotgun (WGS) entry which is preliminary data.</text>
</comment>
<gene>
    <name evidence="2" type="ORF">GTP41_19770</name>
</gene>
<dbReference type="RefSeq" id="WP_161027300.1">
    <property type="nucleotide sequence ID" value="NZ_WWCJ01000016.1"/>
</dbReference>
<name>A0A6N9HNR5_9BURK</name>
<keyword evidence="1" id="KW-0732">Signal</keyword>
<protein>
    <recommendedName>
        <fullName evidence="4">WG repeat-containing protein</fullName>
    </recommendedName>
</protein>
<evidence type="ECO:0000313" key="2">
    <source>
        <dbReference type="EMBL" id="MYN04335.1"/>
    </source>
</evidence>
<evidence type="ECO:0000256" key="1">
    <source>
        <dbReference type="SAM" id="SignalP"/>
    </source>
</evidence>